<sequence>MRQWDLPGKRECIREMSGDYNYESGICMAQELLDQGPLDTVITNREKDIIDLLEIEKLGKALCLL</sequence>
<dbReference type="Proteomes" id="UP001055091">
    <property type="component" value="Unassembled WGS sequence"/>
</dbReference>
<protein>
    <submittedName>
        <fullName evidence="1">Uncharacterized protein</fullName>
    </submittedName>
</protein>
<dbReference type="EMBL" id="BQNJ01000001">
    <property type="protein sequence ID" value="GKH00758.1"/>
    <property type="molecule type" value="Genomic_DNA"/>
</dbReference>
<gene>
    <name evidence="1" type="ORF">CE91St55_27390</name>
</gene>
<reference evidence="1" key="1">
    <citation type="submission" date="2022-01" db="EMBL/GenBank/DDBJ databases">
        <title>Novel bile acid biosynthetic pathways are enriched in the microbiome of centenarians.</title>
        <authorList>
            <person name="Sato Y."/>
            <person name="Atarashi K."/>
            <person name="Plichta R.D."/>
            <person name="Arai Y."/>
            <person name="Sasajima S."/>
            <person name="Kearney M.S."/>
            <person name="Suda W."/>
            <person name="Takeshita K."/>
            <person name="Sasaki T."/>
            <person name="Okamoto S."/>
            <person name="Skelly N.A."/>
            <person name="Okamura Y."/>
            <person name="Vlamakis H."/>
            <person name="Li Y."/>
            <person name="Tanoue T."/>
            <person name="Takei H."/>
            <person name="Nittono H."/>
            <person name="Narushima S."/>
            <person name="Irie J."/>
            <person name="Itoh H."/>
            <person name="Moriya K."/>
            <person name="Sugiura Y."/>
            <person name="Suematsu M."/>
            <person name="Moritoki N."/>
            <person name="Shibata S."/>
            <person name="Littman R.D."/>
            <person name="Fischbach A.M."/>
            <person name="Uwamino Y."/>
            <person name="Inoue T."/>
            <person name="Honda A."/>
            <person name="Hattori M."/>
            <person name="Murai T."/>
            <person name="Xavier J.R."/>
            <person name="Hirose N."/>
            <person name="Honda K."/>
        </authorList>
    </citation>
    <scope>NUCLEOTIDE SEQUENCE</scope>
    <source>
        <strain evidence="1">CE91-St55</strain>
    </source>
</reference>
<dbReference type="AlphaFoldDB" id="A0AA37N3M6"/>
<evidence type="ECO:0000313" key="1">
    <source>
        <dbReference type="EMBL" id="GKH00758.1"/>
    </source>
</evidence>
<accession>A0AA37N3M6</accession>
<comment type="caution">
    <text evidence="1">The sequence shown here is derived from an EMBL/GenBank/DDBJ whole genome shotgun (WGS) entry which is preliminary data.</text>
</comment>
<proteinExistence type="predicted"/>
<name>A0AA37N3M6_9FIRM</name>
<evidence type="ECO:0000313" key="2">
    <source>
        <dbReference type="Proteomes" id="UP001055091"/>
    </source>
</evidence>
<organism evidence="1 2">
    <name type="scientific">Hungatella hathewayi</name>
    <dbReference type="NCBI Taxonomy" id="154046"/>
    <lineage>
        <taxon>Bacteria</taxon>
        <taxon>Bacillati</taxon>
        <taxon>Bacillota</taxon>
        <taxon>Clostridia</taxon>
        <taxon>Lachnospirales</taxon>
        <taxon>Lachnospiraceae</taxon>
        <taxon>Hungatella</taxon>
    </lineage>
</organism>